<keyword evidence="1" id="KW-0472">Membrane</keyword>
<dbReference type="OrthoDB" id="196172at2"/>
<dbReference type="eggNOG" id="COG3166">
    <property type="taxonomic scope" value="Bacteria"/>
</dbReference>
<dbReference type="HOGENOM" id="CLU_1303876_0_0_0"/>
<dbReference type="AlphaFoldDB" id="B1ZTI7"/>
<evidence type="ECO:0008006" key="4">
    <source>
        <dbReference type="Google" id="ProtNLM"/>
    </source>
</evidence>
<keyword evidence="3" id="KW-1185">Reference proteome</keyword>
<feature type="transmembrane region" description="Helical" evidence="1">
    <location>
        <begin position="40"/>
        <end position="60"/>
    </location>
</feature>
<reference evidence="2 3" key="1">
    <citation type="journal article" date="2011" name="J. Bacteriol.">
        <title>Genome sequence of the verrucomicrobium Opitutus terrae PB90-1, an abundant inhabitant of rice paddy soil ecosystems.</title>
        <authorList>
            <person name="van Passel M.W."/>
            <person name="Kant R."/>
            <person name="Palva A."/>
            <person name="Copeland A."/>
            <person name="Lucas S."/>
            <person name="Lapidus A."/>
            <person name="Glavina del Rio T."/>
            <person name="Pitluck S."/>
            <person name="Goltsman E."/>
            <person name="Clum A."/>
            <person name="Sun H."/>
            <person name="Schmutz J."/>
            <person name="Larimer F.W."/>
            <person name="Land M.L."/>
            <person name="Hauser L."/>
            <person name="Kyrpides N."/>
            <person name="Mikhailova N."/>
            <person name="Richardson P.P."/>
            <person name="Janssen P.H."/>
            <person name="de Vos W.M."/>
            <person name="Smidt H."/>
        </authorList>
    </citation>
    <scope>NUCLEOTIDE SEQUENCE [LARGE SCALE GENOMIC DNA]</scope>
    <source>
        <strain evidence="3">DSM 11246 / JCM 15787 / PB90-1</strain>
    </source>
</reference>
<protein>
    <recommendedName>
        <fullName evidence="4">Fimbrial assembly family protein</fullName>
    </recommendedName>
</protein>
<keyword evidence="1" id="KW-0812">Transmembrane</keyword>
<evidence type="ECO:0000256" key="1">
    <source>
        <dbReference type="SAM" id="Phobius"/>
    </source>
</evidence>
<accession>B1ZTI7</accession>
<dbReference type="RefSeq" id="WP_012373470.1">
    <property type="nucleotide sequence ID" value="NC_010571.1"/>
</dbReference>
<dbReference type="Proteomes" id="UP000007013">
    <property type="component" value="Chromosome"/>
</dbReference>
<dbReference type="KEGG" id="ote:Oter_0642"/>
<name>B1ZTI7_OPITP</name>
<organism evidence="2 3">
    <name type="scientific">Opitutus terrae (strain DSM 11246 / JCM 15787 / PB90-1)</name>
    <dbReference type="NCBI Taxonomy" id="452637"/>
    <lineage>
        <taxon>Bacteria</taxon>
        <taxon>Pseudomonadati</taxon>
        <taxon>Verrucomicrobiota</taxon>
        <taxon>Opitutia</taxon>
        <taxon>Opitutales</taxon>
        <taxon>Opitutaceae</taxon>
        <taxon>Opitutus</taxon>
    </lineage>
</organism>
<dbReference type="EMBL" id="CP001032">
    <property type="protein sequence ID" value="ACB73932.1"/>
    <property type="molecule type" value="Genomic_DNA"/>
</dbReference>
<evidence type="ECO:0000313" key="3">
    <source>
        <dbReference type="Proteomes" id="UP000007013"/>
    </source>
</evidence>
<keyword evidence="1" id="KW-1133">Transmembrane helix</keyword>
<gene>
    <name evidence="2" type="ordered locus">Oter_0642</name>
</gene>
<evidence type="ECO:0000313" key="2">
    <source>
        <dbReference type="EMBL" id="ACB73932.1"/>
    </source>
</evidence>
<sequence>MLPFLKKKSEAAAAAALPPAWHPNFRNFERLPDTKVVRTAFFINGIAVLVAVMMLLWCAYQEYNLFDLRRQISAAQAQIDRDQKPSAEMIALHKQFQAAAARVTEVDTFIKSKPLMSASLLRLAEILPGNIALDGFDFRNVTTTIQGTVRGAPDQASGYASSYLQLLKADPVLAETYEEITLVNLSRNPQTGRLLFEISLKLKGTPKGAKK</sequence>
<proteinExistence type="predicted"/>
<dbReference type="STRING" id="452637.Oter_0642"/>